<dbReference type="EMBL" id="AVOT02087449">
    <property type="protein sequence ID" value="MBW0571064.1"/>
    <property type="molecule type" value="Genomic_DNA"/>
</dbReference>
<reference evidence="2" key="1">
    <citation type="submission" date="2021-03" db="EMBL/GenBank/DDBJ databases">
        <title>Draft genome sequence of rust myrtle Austropuccinia psidii MF-1, a brazilian biotype.</title>
        <authorList>
            <person name="Quecine M.C."/>
            <person name="Pachon D.M.R."/>
            <person name="Bonatelli M.L."/>
            <person name="Correr F.H."/>
            <person name="Franceschini L.M."/>
            <person name="Leite T.F."/>
            <person name="Margarido G.R.A."/>
            <person name="Almeida C.A."/>
            <person name="Ferrarezi J.A."/>
            <person name="Labate C.A."/>
        </authorList>
    </citation>
    <scope>NUCLEOTIDE SEQUENCE</scope>
    <source>
        <strain evidence="2">MF-1</strain>
    </source>
</reference>
<dbReference type="OrthoDB" id="3025757at2759"/>
<feature type="domain" description="Retrovirus-related Pol polyprotein from transposon TNT 1-94-like beta-barrel" evidence="1">
    <location>
        <begin position="130"/>
        <end position="176"/>
    </location>
</feature>
<gene>
    <name evidence="2" type="ORF">O181_110779</name>
</gene>
<name>A0A9Q3JYX0_9BASI</name>
<sequence>MISMWVIINLPPHLKLIGKIFLQNYDGDKKTPLLKNLWEEFCLYTQRQNQKINNKSSNLVYIQGNPTANPSRSNSSRQNQFKLFPRCAPAWHNPLTKHKKEDFSYLKLKNSKPTVALNAQATISSNSIIILDLGATDSMFNQLSYFVDFIKSLRTIVLENGSQTTSKGIGTVKIELPHSHL</sequence>
<evidence type="ECO:0000259" key="1">
    <source>
        <dbReference type="Pfam" id="PF22936"/>
    </source>
</evidence>
<evidence type="ECO:0000313" key="3">
    <source>
        <dbReference type="Proteomes" id="UP000765509"/>
    </source>
</evidence>
<organism evidence="2 3">
    <name type="scientific">Austropuccinia psidii MF-1</name>
    <dbReference type="NCBI Taxonomy" id="1389203"/>
    <lineage>
        <taxon>Eukaryota</taxon>
        <taxon>Fungi</taxon>
        <taxon>Dikarya</taxon>
        <taxon>Basidiomycota</taxon>
        <taxon>Pucciniomycotina</taxon>
        <taxon>Pucciniomycetes</taxon>
        <taxon>Pucciniales</taxon>
        <taxon>Sphaerophragmiaceae</taxon>
        <taxon>Austropuccinia</taxon>
    </lineage>
</organism>
<accession>A0A9Q3JYX0</accession>
<dbReference type="AlphaFoldDB" id="A0A9Q3JYX0"/>
<dbReference type="Proteomes" id="UP000765509">
    <property type="component" value="Unassembled WGS sequence"/>
</dbReference>
<dbReference type="InterPro" id="IPR054722">
    <property type="entry name" value="PolX-like_BBD"/>
</dbReference>
<protein>
    <recommendedName>
        <fullName evidence="1">Retrovirus-related Pol polyprotein from transposon TNT 1-94-like beta-barrel domain-containing protein</fullName>
    </recommendedName>
</protein>
<keyword evidence="3" id="KW-1185">Reference proteome</keyword>
<dbReference type="Pfam" id="PF22936">
    <property type="entry name" value="Pol_BBD"/>
    <property type="match status" value="1"/>
</dbReference>
<evidence type="ECO:0000313" key="2">
    <source>
        <dbReference type="EMBL" id="MBW0571064.1"/>
    </source>
</evidence>
<proteinExistence type="predicted"/>
<comment type="caution">
    <text evidence="2">The sequence shown here is derived from an EMBL/GenBank/DDBJ whole genome shotgun (WGS) entry which is preliminary data.</text>
</comment>